<evidence type="ECO:0000313" key="2">
    <source>
        <dbReference type="Proteomes" id="UP001369736"/>
    </source>
</evidence>
<dbReference type="Proteomes" id="UP001369736">
    <property type="component" value="Unassembled WGS sequence"/>
</dbReference>
<protein>
    <submittedName>
        <fullName evidence="1">Uncharacterized protein</fullName>
    </submittedName>
</protein>
<comment type="caution">
    <text evidence="1">The sequence shown here is derived from an EMBL/GenBank/DDBJ whole genome shotgun (WGS) entry which is preliminary data.</text>
</comment>
<gene>
    <name evidence="1" type="ORF">WCD58_22625</name>
</gene>
<proteinExistence type="predicted"/>
<dbReference type="RefSeq" id="WP_337705336.1">
    <property type="nucleotide sequence ID" value="NZ_JBBEGM010000010.1"/>
</dbReference>
<organism evidence="1 2">
    <name type="scientific">Actinomycetospora flava</name>
    <dbReference type="NCBI Taxonomy" id="3129232"/>
    <lineage>
        <taxon>Bacteria</taxon>
        <taxon>Bacillati</taxon>
        <taxon>Actinomycetota</taxon>
        <taxon>Actinomycetes</taxon>
        <taxon>Pseudonocardiales</taxon>
        <taxon>Pseudonocardiaceae</taxon>
        <taxon>Actinomycetospora</taxon>
    </lineage>
</organism>
<dbReference type="EMBL" id="JBBEGM010000010">
    <property type="protein sequence ID" value="MEJ2863968.1"/>
    <property type="molecule type" value="Genomic_DNA"/>
</dbReference>
<name>A0ABU8MAS2_9PSEU</name>
<keyword evidence="2" id="KW-1185">Reference proteome</keyword>
<reference evidence="1 2" key="1">
    <citation type="submission" date="2024-03" db="EMBL/GenBank/DDBJ databases">
        <title>Actinomycetospora sp. OC33-EN07, a novel actinomycete isolated from wild orchid (Aerides multiflora).</title>
        <authorList>
            <person name="Suriyachadkun C."/>
        </authorList>
    </citation>
    <scope>NUCLEOTIDE SEQUENCE [LARGE SCALE GENOMIC DNA]</scope>
    <source>
        <strain evidence="1 2">OC33-EN07</strain>
    </source>
</reference>
<evidence type="ECO:0000313" key="1">
    <source>
        <dbReference type="EMBL" id="MEJ2863968.1"/>
    </source>
</evidence>
<sequence>MSPIVVAERFVWSEYPGMRPGRVYAGKPDLFKRPKGEAHLVDGPDAVETLCGVSRERFPLDFPDAASTGSSKYATPCATCEERA</sequence>
<accession>A0ABU8MAS2</accession>